<evidence type="ECO:0000313" key="1">
    <source>
        <dbReference type="EMBL" id="QIP12235.1"/>
    </source>
</evidence>
<dbReference type="KEGG" id="spib:G8759_06130"/>
<keyword evidence="2" id="KW-1185">Reference proteome</keyword>
<dbReference type="AlphaFoldDB" id="A0A6G9AIY3"/>
<accession>A0A6G9AIY3</accession>
<name>A0A6G9AIY3_9BACT</name>
<dbReference type="RefSeq" id="WP_167206171.1">
    <property type="nucleotide sequence ID" value="NZ_CP050063.1"/>
</dbReference>
<gene>
    <name evidence="1" type="ORF">G8759_06130</name>
</gene>
<proteinExistence type="predicted"/>
<organism evidence="1 2">
    <name type="scientific">Spirosoma aureum</name>
    <dbReference type="NCBI Taxonomy" id="2692134"/>
    <lineage>
        <taxon>Bacteria</taxon>
        <taxon>Pseudomonadati</taxon>
        <taxon>Bacteroidota</taxon>
        <taxon>Cytophagia</taxon>
        <taxon>Cytophagales</taxon>
        <taxon>Cytophagaceae</taxon>
        <taxon>Spirosoma</taxon>
    </lineage>
</organism>
<dbReference type="Proteomes" id="UP000501802">
    <property type="component" value="Chromosome"/>
</dbReference>
<protein>
    <submittedName>
        <fullName evidence="1">Uncharacterized protein</fullName>
    </submittedName>
</protein>
<reference evidence="1 2" key="1">
    <citation type="submission" date="2020-03" db="EMBL/GenBank/DDBJ databases">
        <authorList>
            <person name="Kim M.K."/>
        </authorList>
    </citation>
    <scope>NUCLEOTIDE SEQUENCE [LARGE SCALE GENOMIC DNA]</scope>
    <source>
        <strain evidence="1 2">BT328</strain>
    </source>
</reference>
<evidence type="ECO:0000313" key="2">
    <source>
        <dbReference type="Proteomes" id="UP000501802"/>
    </source>
</evidence>
<dbReference type="EMBL" id="CP050063">
    <property type="protein sequence ID" value="QIP12235.1"/>
    <property type="molecule type" value="Genomic_DNA"/>
</dbReference>
<sequence length="77" mass="8895">MIPTHTDEKYEYYLDYFQGTPVKILRDRQTGEILFDAGSVAECLGYKSTQAMMSDNRVLDTIYEHMQQTGVSPLRKV</sequence>